<dbReference type="HOGENOM" id="CLU_3428839_0_0_1"/>
<proteinExistence type="predicted"/>
<accession>D7SKR4</accession>
<evidence type="ECO:0000313" key="2">
    <source>
        <dbReference type="Proteomes" id="UP000009183"/>
    </source>
</evidence>
<reference evidence="2" key="1">
    <citation type="journal article" date="2007" name="Nature">
        <title>The grapevine genome sequence suggests ancestral hexaploidization in major angiosperm phyla.</title>
        <authorList>
            <consortium name="The French-Italian Public Consortium for Grapevine Genome Characterization."/>
            <person name="Jaillon O."/>
            <person name="Aury J.-M."/>
            <person name="Noel B."/>
            <person name="Policriti A."/>
            <person name="Clepet C."/>
            <person name="Casagrande A."/>
            <person name="Choisne N."/>
            <person name="Aubourg S."/>
            <person name="Vitulo N."/>
            <person name="Jubin C."/>
            <person name="Vezzi A."/>
            <person name="Legeai F."/>
            <person name="Hugueney P."/>
            <person name="Dasilva C."/>
            <person name="Horner D."/>
            <person name="Mica E."/>
            <person name="Jublot D."/>
            <person name="Poulain J."/>
            <person name="Bruyere C."/>
            <person name="Billault A."/>
            <person name="Segurens B."/>
            <person name="Gouyvenoux M."/>
            <person name="Ugarte E."/>
            <person name="Cattonaro F."/>
            <person name="Anthouard V."/>
            <person name="Vico V."/>
            <person name="Del Fabbro C."/>
            <person name="Alaux M."/>
            <person name="Di Gaspero G."/>
            <person name="Dumas V."/>
            <person name="Felice N."/>
            <person name="Paillard S."/>
            <person name="Juman I."/>
            <person name="Moroldo M."/>
            <person name="Scalabrin S."/>
            <person name="Canaguier A."/>
            <person name="Le Clainche I."/>
            <person name="Malacrida G."/>
            <person name="Durand E."/>
            <person name="Pesole G."/>
            <person name="Laucou V."/>
            <person name="Chatelet P."/>
            <person name="Merdinoglu D."/>
            <person name="Delledonne M."/>
            <person name="Pezzotti M."/>
            <person name="Lecharny A."/>
            <person name="Scarpelli C."/>
            <person name="Artiguenave F."/>
            <person name="Pe M.E."/>
            <person name="Valle G."/>
            <person name="Morgante M."/>
            <person name="Caboche M."/>
            <person name="Adam-Blondon A.-F."/>
            <person name="Weissenbach J."/>
            <person name="Quetier F."/>
            <person name="Wincker P."/>
        </authorList>
    </citation>
    <scope>NUCLEOTIDE SEQUENCE [LARGE SCALE GENOMIC DNA]</scope>
    <source>
        <strain evidence="2">cv. Pinot noir / PN40024</strain>
    </source>
</reference>
<organism evidence="1 2">
    <name type="scientific">Vitis vinifera</name>
    <name type="common">Grape</name>
    <dbReference type="NCBI Taxonomy" id="29760"/>
    <lineage>
        <taxon>Eukaryota</taxon>
        <taxon>Viridiplantae</taxon>
        <taxon>Streptophyta</taxon>
        <taxon>Embryophyta</taxon>
        <taxon>Tracheophyta</taxon>
        <taxon>Spermatophyta</taxon>
        <taxon>Magnoliopsida</taxon>
        <taxon>eudicotyledons</taxon>
        <taxon>Gunneridae</taxon>
        <taxon>Pentapetalae</taxon>
        <taxon>rosids</taxon>
        <taxon>Vitales</taxon>
        <taxon>Vitaceae</taxon>
        <taxon>Viteae</taxon>
        <taxon>Vitis</taxon>
    </lineage>
</organism>
<dbReference type="Proteomes" id="UP000009183">
    <property type="component" value="Chromosome 6"/>
</dbReference>
<name>D7SKR4_VITVI</name>
<dbReference type="EMBL" id="FN594951">
    <property type="protein sequence ID" value="CBI16242.3"/>
    <property type="molecule type" value="Genomic_DNA"/>
</dbReference>
<protein>
    <submittedName>
        <fullName evidence="1">Uncharacterized protein</fullName>
    </submittedName>
</protein>
<gene>
    <name evidence="1" type="ordered locus">VIT_06s0004g03570</name>
</gene>
<keyword evidence="2" id="KW-1185">Reference proteome</keyword>
<sequence>MALLAAASLRRCHFNIGFFA</sequence>
<dbReference type="InParanoid" id="D7SKR4"/>
<dbReference type="AlphaFoldDB" id="D7SKR4"/>
<dbReference type="PaxDb" id="29760-VIT_06s0004g03570.t01"/>
<evidence type="ECO:0000313" key="1">
    <source>
        <dbReference type="EMBL" id="CBI16242.3"/>
    </source>
</evidence>